<sequence>MTPDERGKVSVTKNMPFATGVVSDDVSCGAAPRDVMPSIDIVEKQETKA</sequence>
<dbReference type="AlphaFoldDB" id="A0A5Q4BMZ2"/>
<dbReference type="Proteomes" id="UP000326340">
    <property type="component" value="Unassembled WGS sequence"/>
</dbReference>
<keyword evidence="2" id="KW-1185">Reference proteome</keyword>
<gene>
    <name evidence="1" type="ORF">CSHISOI_07626</name>
</gene>
<protein>
    <submittedName>
        <fullName evidence="1">Uncharacterized protein</fullName>
    </submittedName>
</protein>
<evidence type="ECO:0000313" key="2">
    <source>
        <dbReference type="Proteomes" id="UP000326340"/>
    </source>
</evidence>
<name>A0A5Q4BMZ2_9PEZI</name>
<accession>A0A5Q4BMZ2</accession>
<organism evidence="1 2">
    <name type="scientific">Colletotrichum shisoi</name>
    <dbReference type="NCBI Taxonomy" id="2078593"/>
    <lineage>
        <taxon>Eukaryota</taxon>
        <taxon>Fungi</taxon>
        <taxon>Dikarya</taxon>
        <taxon>Ascomycota</taxon>
        <taxon>Pezizomycotina</taxon>
        <taxon>Sordariomycetes</taxon>
        <taxon>Hypocreomycetidae</taxon>
        <taxon>Glomerellales</taxon>
        <taxon>Glomerellaceae</taxon>
        <taxon>Colletotrichum</taxon>
        <taxon>Colletotrichum destructivum species complex</taxon>
    </lineage>
</organism>
<dbReference type="EMBL" id="PUHP01000824">
    <property type="protein sequence ID" value="TQN67844.1"/>
    <property type="molecule type" value="Genomic_DNA"/>
</dbReference>
<comment type="caution">
    <text evidence="1">The sequence shown here is derived from an EMBL/GenBank/DDBJ whole genome shotgun (WGS) entry which is preliminary data.</text>
</comment>
<proteinExistence type="predicted"/>
<evidence type="ECO:0000313" key="1">
    <source>
        <dbReference type="EMBL" id="TQN67844.1"/>
    </source>
</evidence>
<reference evidence="1 2" key="1">
    <citation type="journal article" date="2019" name="Sci. Rep.">
        <title>Colletotrichum shisoi sp. nov., an anthracnose pathogen of Perilla frutescens in Japan: molecular phylogenetic, morphological and genomic evidence.</title>
        <authorList>
            <person name="Gan P."/>
            <person name="Tsushima A."/>
            <person name="Hiroyama R."/>
            <person name="Narusaka M."/>
            <person name="Takano Y."/>
            <person name="Narusaka Y."/>
            <person name="Kawaradani M."/>
            <person name="Damm U."/>
            <person name="Shirasu K."/>
        </authorList>
    </citation>
    <scope>NUCLEOTIDE SEQUENCE [LARGE SCALE GENOMIC DNA]</scope>
    <source>
        <strain evidence="1 2">PG-2018a</strain>
    </source>
</reference>